<dbReference type="SMART" id="SM00986">
    <property type="entry name" value="UDG"/>
    <property type="match status" value="1"/>
</dbReference>
<dbReference type="Gene3D" id="2.40.50.140">
    <property type="entry name" value="Nucleic acid-binding proteins"/>
    <property type="match status" value="1"/>
</dbReference>
<evidence type="ECO:0000256" key="17">
    <source>
        <dbReference type="SAM" id="MobiDB-lite"/>
    </source>
</evidence>
<dbReference type="Gene3D" id="2.40.50.100">
    <property type="match status" value="1"/>
</dbReference>
<dbReference type="GO" id="GO:0010468">
    <property type="term" value="P:regulation of gene expression"/>
    <property type="evidence" value="ECO:0007669"/>
    <property type="project" value="UniProtKB-ARBA"/>
</dbReference>
<dbReference type="GO" id="GO:0005730">
    <property type="term" value="C:nucleolus"/>
    <property type="evidence" value="ECO:0007669"/>
    <property type="project" value="UniProtKB-SubCell"/>
</dbReference>
<keyword evidence="12" id="KW-0694">RNA-binding</keyword>
<dbReference type="GO" id="GO:0006364">
    <property type="term" value="P:rRNA processing"/>
    <property type="evidence" value="ECO:0007669"/>
    <property type="project" value="UniProtKB-KW"/>
</dbReference>
<evidence type="ECO:0000256" key="8">
    <source>
        <dbReference type="ARBA" id="ARBA00022552"/>
    </source>
</evidence>
<accession>A0A507DIC2</accession>
<dbReference type="InterPro" id="IPR036612">
    <property type="entry name" value="KH_dom_type_1_sf"/>
</dbReference>
<keyword evidence="15" id="KW-0496">Mitochondrion</keyword>
<comment type="catalytic activity">
    <reaction evidence="1 15">
        <text>Hydrolyzes single-stranded DNA or mismatched double-stranded DNA and polynucleotides, releasing free uracil.</text>
        <dbReference type="EC" id="3.2.2.27"/>
    </reaction>
</comment>
<dbReference type="HAMAP" id="MF_00148">
    <property type="entry name" value="UDG"/>
    <property type="match status" value="1"/>
</dbReference>
<dbReference type="InterPro" id="IPR002043">
    <property type="entry name" value="UDG_fam1"/>
</dbReference>
<dbReference type="FunFam" id="3.30.1370.10:FF:000038">
    <property type="entry name" value="exosome complex component RRP40"/>
    <property type="match status" value="1"/>
</dbReference>
<evidence type="ECO:0000256" key="7">
    <source>
        <dbReference type="ARBA" id="ARBA00022490"/>
    </source>
</evidence>
<dbReference type="InterPro" id="IPR041054">
    <property type="entry name" value="Rrp40_N_euk"/>
</dbReference>
<evidence type="ECO:0000313" key="20">
    <source>
        <dbReference type="Proteomes" id="UP000320475"/>
    </source>
</evidence>
<comment type="similarity">
    <text evidence="4">Belongs to the RRP40 family.</text>
</comment>
<evidence type="ECO:0000256" key="9">
    <source>
        <dbReference type="ARBA" id="ARBA00022763"/>
    </source>
</evidence>
<comment type="function">
    <text evidence="15">Excises uracil residues from the DNA which can arise as a result of misincorporation of dUMP residues by DNA polymerase or due to deamination of cytosine.</text>
</comment>
<dbReference type="GO" id="GO:0004844">
    <property type="term" value="F:uracil DNA N-glycosylase activity"/>
    <property type="evidence" value="ECO:0007669"/>
    <property type="project" value="UniProtKB-UniRule"/>
</dbReference>
<evidence type="ECO:0000256" key="12">
    <source>
        <dbReference type="ARBA" id="ARBA00022884"/>
    </source>
</evidence>
<dbReference type="InterPro" id="IPR018085">
    <property type="entry name" value="Ura-DNA_Glyclase_AS"/>
</dbReference>
<dbReference type="CDD" id="cd22526">
    <property type="entry name" value="KH-I_Rrp40"/>
    <property type="match status" value="1"/>
</dbReference>
<dbReference type="SUPFAM" id="SSF52141">
    <property type="entry name" value="Uracil-DNA glycosylase-like"/>
    <property type="match status" value="1"/>
</dbReference>
<evidence type="ECO:0000256" key="3">
    <source>
        <dbReference type="ARBA" id="ARBA00004604"/>
    </source>
</evidence>
<evidence type="ECO:0000256" key="6">
    <source>
        <dbReference type="ARBA" id="ARBA00012030"/>
    </source>
</evidence>
<dbReference type="VEuPathDB" id="FungiDB:SeMB42_g02241"/>
<dbReference type="Pfam" id="PF21262">
    <property type="entry name" value="RRP40_S1"/>
    <property type="match status" value="1"/>
</dbReference>
<reference evidence="19 20" key="1">
    <citation type="journal article" date="2019" name="Sci. Rep.">
        <title>Comparative genomics of chytrid fungi reveal insights into the obligate biotrophic and pathogenic lifestyle of Synchytrium endobioticum.</title>
        <authorList>
            <person name="van de Vossenberg B.T.L.H."/>
            <person name="Warris S."/>
            <person name="Nguyen H.D.T."/>
            <person name="van Gent-Pelzer M.P.E."/>
            <person name="Joly D.L."/>
            <person name="van de Geest H.C."/>
            <person name="Bonants P.J.M."/>
            <person name="Smith D.S."/>
            <person name="Levesque C.A."/>
            <person name="van der Lee T.A.J."/>
        </authorList>
    </citation>
    <scope>NUCLEOTIDE SEQUENCE [LARGE SCALE GENOMIC DNA]</scope>
    <source>
        <strain evidence="19 20">LEV6574</strain>
    </source>
</reference>
<dbReference type="InterPro" id="IPR037319">
    <property type="entry name" value="Rrp40_S1"/>
</dbReference>
<evidence type="ECO:0000256" key="16">
    <source>
        <dbReference type="PROSITE-ProRule" id="PRU10072"/>
    </source>
</evidence>
<dbReference type="GO" id="GO:0097510">
    <property type="term" value="P:base-excision repair, AP site formation via deaminated base removal"/>
    <property type="evidence" value="ECO:0007669"/>
    <property type="project" value="TreeGrafter"/>
</dbReference>
<dbReference type="InterPro" id="IPR005122">
    <property type="entry name" value="Uracil-DNA_glycosylase-like"/>
</dbReference>
<dbReference type="SUPFAM" id="SSF54791">
    <property type="entry name" value="Eukaryotic type KH-domain (KH-domain type I)"/>
    <property type="match status" value="1"/>
</dbReference>
<evidence type="ECO:0000256" key="15">
    <source>
        <dbReference type="HAMAP-Rule" id="MF_03166"/>
    </source>
</evidence>
<dbReference type="AlphaFoldDB" id="A0A507DIC2"/>
<dbReference type="Proteomes" id="UP000320475">
    <property type="component" value="Unassembled WGS sequence"/>
</dbReference>
<sequence length="588" mass="64749">MADIVALPGDTVNVPPSAGNDGKTRIGPGLREESGAIVSSKAGLVVHPLMTNKVWIESNQKRYVPGLGDSVIGIIKGRGQELYRVDIGSAHIAHLGFFAFEGATKRNRPMLDVGTLVYARIYQADRDIEPELECVSAITQKADGFGELKNGFLVRASLAVCRSLLAPTGHPALTALGKLFPFECCVGLNGRVWVNAQSIYHMLAVAAVIQNCEHLSAQASDKEIVKMVKSVIHTASPSIHRSTWEQTSKRAEMLGLDVQSIEASNAELERPAKRQRLDQTVQDPKFVVSCQDIEKLETRALKTPINATTQALDIAGPGSESAPLDQIKEGGKRALDQEDLFSQLNEPLLPRYTEPLLELERSTMCPDWFETFGTELEKGYFLKIKRILEADESKGITIYPPKDRIYTFTKCPLSKIKVVVLGQDPYHGVGQAHGLCFSVQKGVPPPPSLINIFKELENDLGKDNFRRPSHGYLESWCSQGVLLLNAALTVQKDKANSHASIGWERFTDAIVDYINKNCKNVVFMLWGGNAQKKAKKVNQSKHLVLKSAHPSPLSAHRGFFKNNHFSKANNFLGKHGIEPINWDSLSST</sequence>
<dbReference type="InterPro" id="IPR012340">
    <property type="entry name" value="NA-bd_OB-fold"/>
</dbReference>
<keyword evidence="11" id="KW-0271">Exosome</keyword>
<dbReference type="InterPro" id="IPR004088">
    <property type="entry name" value="KH_dom_type_1"/>
</dbReference>
<dbReference type="EC" id="3.2.2.27" evidence="6 15"/>
<evidence type="ECO:0000256" key="1">
    <source>
        <dbReference type="ARBA" id="ARBA00001400"/>
    </source>
</evidence>
<evidence type="ECO:0000256" key="14">
    <source>
        <dbReference type="ARBA" id="ARBA00023242"/>
    </source>
</evidence>
<dbReference type="PROSITE" id="PS00130">
    <property type="entry name" value="U_DNA_GLYCOSYLASE"/>
    <property type="match status" value="1"/>
</dbReference>
<dbReference type="CDD" id="cd05790">
    <property type="entry name" value="S1_Rrp40"/>
    <property type="match status" value="1"/>
</dbReference>
<dbReference type="NCBIfam" id="NF003591">
    <property type="entry name" value="PRK05254.1-4"/>
    <property type="match status" value="1"/>
</dbReference>
<gene>
    <name evidence="15" type="primary">UNG1</name>
    <name evidence="19" type="ORF">SeLEV6574_g00558</name>
</gene>
<feature type="active site" description="Proton acceptor" evidence="15 16">
    <location>
        <position position="424"/>
    </location>
</feature>
<dbReference type="Pfam" id="PF18311">
    <property type="entry name" value="Rrp40_N"/>
    <property type="match status" value="1"/>
</dbReference>
<organism evidence="19 20">
    <name type="scientific">Synchytrium endobioticum</name>
    <dbReference type="NCBI Taxonomy" id="286115"/>
    <lineage>
        <taxon>Eukaryota</taxon>
        <taxon>Fungi</taxon>
        <taxon>Fungi incertae sedis</taxon>
        <taxon>Chytridiomycota</taxon>
        <taxon>Chytridiomycota incertae sedis</taxon>
        <taxon>Chytridiomycetes</taxon>
        <taxon>Synchytriales</taxon>
        <taxon>Synchytriaceae</taxon>
        <taxon>Synchytrium</taxon>
    </lineage>
</organism>
<evidence type="ECO:0000256" key="13">
    <source>
        <dbReference type="ARBA" id="ARBA00023204"/>
    </source>
</evidence>
<keyword evidence="14 15" id="KW-0539">Nucleus</keyword>
<dbReference type="EMBL" id="QEAM01000010">
    <property type="protein sequence ID" value="TPX50977.1"/>
    <property type="molecule type" value="Genomic_DNA"/>
</dbReference>
<dbReference type="SUPFAM" id="SSF50249">
    <property type="entry name" value="Nucleic acid-binding proteins"/>
    <property type="match status" value="1"/>
</dbReference>
<dbReference type="SUPFAM" id="SSF110324">
    <property type="entry name" value="Ribosomal L27 protein-like"/>
    <property type="match status" value="1"/>
</dbReference>
<dbReference type="InterPro" id="IPR036895">
    <property type="entry name" value="Uracil-DNA_glycosylase-like_sf"/>
</dbReference>
<proteinExistence type="inferred from homology"/>
<evidence type="ECO:0000313" key="19">
    <source>
        <dbReference type="EMBL" id="TPX50977.1"/>
    </source>
</evidence>
<keyword evidence="9 15" id="KW-0227">DNA damage</keyword>
<keyword evidence="10 15" id="KW-0378">Hydrolase</keyword>
<protein>
    <recommendedName>
        <fullName evidence="6 15">Uracil-DNA glycosylase</fullName>
        <shortName evidence="15">UDG</shortName>
        <ecNumber evidence="6 15">3.2.2.27</ecNumber>
    </recommendedName>
</protein>
<dbReference type="InterPro" id="IPR049469">
    <property type="entry name" value="RRP40_KH-I"/>
</dbReference>
<comment type="caution">
    <text evidence="19">The sequence shown here is derived from an EMBL/GenBank/DDBJ whole genome shotgun (WGS) entry which is preliminary data.</text>
</comment>
<dbReference type="GO" id="GO:0003723">
    <property type="term" value="F:RNA binding"/>
    <property type="evidence" value="ECO:0007669"/>
    <property type="project" value="UniProtKB-KW"/>
</dbReference>
<comment type="similarity">
    <text evidence="5 15">Belongs to the uracil-DNA glycosylase (UDG) superfamily. UNG family.</text>
</comment>
<keyword evidence="13 15" id="KW-0234">DNA repair</keyword>
<dbReference type="NCBIfam" id="NF003592">
    <property type="entry name" value="PRK05254.1-5"/>
    <property type="match status" value="1"/>
</dbReference>
<evidence type="ECO:0000256" key="10">
    <source>
        <dbReference type="ARBA" id="ARBA00022801"/>
    </source>
</evidence>
<dbReference type="NCBIfam" id="NF003589">
    <property type="entry name" value="PRK05254.1-2"/>
    <property type="match status" value="1"/>
</dbReference>
<dbReference type="CDD" id="cd10027">
    <property type="entry name" value="UDG-F1-like"/>
    <property type="match status" value="1"/>
</dbReference>
<keyword evidence="8" id="KW-0698">rRNA processing</keyword>
<dbReference type="NCBIfam" id="TIGR00628">
    <property type="entry name" value="ung"/>
    <property type="match status" value="1"/>
</dbReference>
<feature type="region of interest" description="Disordered" evidence="17">
    <location>
        <begin position="1"/>
        <end position="29"/>
    </location>
</feature>
<dbReference type="Gene3D" id="3.30.1370.10">
    <property type="entry name" value="K Homology domain, type 1"/>
    <property type="match status" value="1"/>
</dbReference>
<dbReference type="Pfam" id="PF03167">
    <property type="entry name" value="UDG"/>
    <property type="match status" value="1"/>
</dbReference>
<dbReference type="Pfam" id="PF15985">
    <property type="entry name" value="KH_6"/>
    <property type="match status" value="1"/>
</dbReference>
<comment type="subcellular location">
    <subcellularLocation>
        <location evidence="2">Cytoplasm</location>
    </subcellularLocation>
    <subcellularLocation>
        <location evidence="15">Mitochondrion</location>
    </subcellularLocation>
    <subcellularLocation>
        <location evidence="15">Nucleus</location>
    </subcellularLocation>
    <subcellularLocation>
        <location evidence="3">Nucleus</location>
        <location evidence="3">Nucleolus</location>
    </subcellularLocation>
</comment>
<dbReference type="GO" id="GO:0005739">
    <property type="term" value="C:mitochondrion"/>
    <property type="evidence" value="ECO:0007669"/>
    <property type="project" value="UniProtKB-SubCell"/>
</dbReference>
<dbReference type="NCBIfam" id="NF003588">
    <property type="entry name" value="PRK05254.1-1"/>
    <property type="match status" value="1"/>
</dbReference>
<dbReference type="GO" id="GO:0000178">
    <property type="term" value="C:exosome (RNase complex)"/>
    <property type="evidence" value="ECO:0007669"/>
    <property type="project" value="UniProtKB-KW"/>
</dbReference>
<name>A0A507DIC2_9FUNG</name>
<dbReference type="PANTHER" id="PTHR11264:SF0">
    <property type="entry name" value="URACIL-DNA GLYCOSYLASE"/>
    <property type="match status" value="1"/>
</dbReference>
<dbReference type="PANTHER" id="PTHR11264">
    <property type="entry name" value="URACIL-DNA GLYCOSYLASE"/>
    <property type="match status" value="1"/>
</dbReference>
<evidence type="ECO:0000259" key="18">
    <source>
        <dbReference type="SMART" id="SM00986"/>
    </source>
</evidence>
<evidence type="ECO:0000256" key="11">
    <source>
        <dbReference type="ARBA" id="ARBA00022835"/>
    </source>
</evidence>
<dbReference type="FunFam" id="2.40.50.140:FF:000112">
    <property type="entry name" value="Exosome complex component RRP40"/>
    <property type="match status" value="1"/>
</dbReference>
<evidence type="ECO:0000256" key="4">
    <source>
        <dbReference type="ARBA" id="ARBA00007841"/>
    </source>
</evidence>
<feature type="domain" description="Uracil-DNA glycosylase-like" evidence="18">
    <location>
        <begin position="409"/>
        <end position="572"/>
    </location>
</feature>
<evidence type="ECO:0000256" key="5">
    <source>
        <dbReference type="ARBA" id="ARBA00008184"/>
    </source>
</evidence>
<dbReference type="SMART" id="SM00987">
    <property type="entry name" value="UreE_C"/>
    <property type="match status" value="1"/>
</dbReference>
<dbReference type="OrthoDB" id="10031947at2759"/>
<keyword evidence="7" id="KW-0963">Cytoplasm</keyword>
<evidence type="ECO:0000256" key="2">
    <source>
        <dbReference type="ARBA" id="ARBA00004496"/>
    </source>
</evidence>
<dbReference type="Gene3D" id="3.40.470.10">
    <property type="entry name" value="Uracil-DNA glycosylase-like domain"/>
    <property type="match status" value="1"/>
</dbReference>
<dbReference type="FunFam" id="3.40.470.10:FF:000001">
    <property type="entry name" value="Uracil-DNA glycosylase"/>
    <property type="match status" value="1"/>
</dbReference>